<dbReference type="SUPFAM" id="SSF57501">
    <property type="entry name" value="Cystine-knot cytokines"/>
    <property type="match status" value="1"/>
</dbReference>
<proteinExistence type="predicted"/>
<name>A0AAW1A7C5_9HYME</name>
<feature type="signal peptide" evidence="4">
    <location>
        <begin position="1"/>
        <end position="25"/>
    </location>
</feature>
<reference evidence="6 7" key="1">
    <citation type="submission" date="2024-05" db="EMBL/GenBank/DDBJ databases">
        <title>The nuclear and mitochondrial genome assemblies of Tetragonisca angustula (Apidae: Meliponini), a tiny yet remarkable pollinator in the Neotropics.</title>
        <authorList>
            <person name="Ferrari R."/>
            <person name="Ricardo P.C."/>
            <person name="Dias F.C."/>
            <person name="Araujo N.S."/>
            <person name="Soares D.O."/>
            <person name="Zhou Q.-S."/>
            <person name="Zhu C.-D."/>
            <person name="Coutinho L."/>
            <person name="Airas M.C."/>
            <person name="Batista T.M."/>
        </authorList>
    </citation>
    <scope>NUCLEOTIDE SEQUENCE [LARGE SCALE GENOMIC DNA]</scope>
    <source>
        <strain evidence="6">ASF017062</strain>
        <tissue evidence="6">Abdomen</tissue>
    </source>
</reference>
<feature type="domain" description="Spaetzle" evidence="5">
    <location>
        <begin position="143"/>
        <end position="236"/>
    </location>
</feature>
<keyword evidence="3" id="KW-0325">Glycoprotein</keyword>
<sequence length="258" mass="29467">MKEHRDMIAALNIVIVLLQVFNVHSDSRQWYENPRVSLSESWRLPVNQYDGKIETKRSTRQINNAAVSESDNIVFPDINVKSMRMGTAPSCQEQTFCEDVPNYPSNLVKEIISKNPHLKNYKTVDMLETFRSKVDNSFFDTESLCASIEQIVIPKTAQNIRNEWLYVVNNEDVVQGVRIEKCLNENSSCKIIDGFAGGYKTICKQKYIYHQLVGLTNNNSLSSESFRFPSSCCCHVKFVGTSIRFAQIDVQTESDNTN</sequence>
<dbReference type="GO" id="GO:0008083">
    <property type="term" value="F:growth factor activity"/>
    <property type="evidence" value="ECO:0007669"/>
    <property type="project" value="TreeGrafter"/>
</dbReference>
<dbReference type="EMBL" id="JAWNGG020000060">
    <property type="protein sequence ID" value="KAK9304723.1"/>
    <property type="molecule type" value="Genomic_DNA"/>
</dbReference>
<organism evidence="6 7">
    <name type="scientific">Tetragonisca angustula</name>
    <dbReference type="NCBI Taxonomy" id="166442"/>
    <lineage>
        <taxon>Eukaryota</taxon>
        <taxon>Metazoa</taxon>
        <taxon>Ecdysozoa</taxon>
        <taxon>Arthropoda</taxon>
        <taxon>Hexapoda</taxon>
        <taxon>Insecta</taxon>
        <taxon>Pterygota</taxon>
        <taxon>Neoptera</taxon>
        <taxon>Endopterygota</taxon>
        <taxon>Hymenoptera</taxon>
        <taxon>Apocrita</taxon>
        <taxon>Aculeata</taxon>
        <taxon>Apoidea</taxon>
        <taxon>Anthophila</taxon>
        <taxon>Apidae</taxon>
        <taxon>Tetragonisca</taxon>
    </lineage>
</organism>
<evidence type="ECO:0000313" key="6">
    <source>
        <dbReference type="EMBL" id="KAK9304723.1"/>
    </source>
</evidence>
<evidence type="ECO:0000313" key="7">
    <source>
        <dbReference type="Proteomes" id="UP001432146"/>
    </source>
</evidence>
<dbReference type="GO" id="GO:0005121">
    <property type="term" value="F:Toll binding"/>
    <property type="evidence" value="ECO:0007669"/>
    <property type="project" value="TreeGrafter"/>
</dbReference>
<dbReference type="PANTHER" id="PTHR23199">
    <property type="entry name" value="NEUROTROPHIN 1-RELATED"/>
    <property type="match status" value="1"/>
</dbReference>
<dbReference type="Pfam" id="PF16077">
    <property type="entry name" value="Spaetzle"/>
    <property type="match status" value="1"/>
</dbReference>
<dbReference type="GO" id="GO:0005615">
    <property type="term" value="C:extracellular space"/>
    <property type="evidence" value="ECO:0007669"/>
    <property type="project" value="UniProtKB-ARBA"/>
</dbReference>
<evidence type="ECO:0000256" key="4">
    <source>
        <dbReference type="SAM" id="SignalP"/>
    </source>
</evidence>
<accession>A0AAW1A7C5</accession>
<evidence type="ECO:0000256" key="3">
    <source>
        <dbReference type="ARBA" id="ARBA00023180"/>
    </source>
</evidence>
<dbReference type="AlphaFoldDB" id="A0AAW1A7C5"/>
<dbReference type="GO" id="GO:0045087">
    <property type="term" value="P:innate immune response"/>
    <property type="evidence" value="ECO:0007669"/>
    <property type="project" value="TreeGrafter"/>
</dbReference>
<dbReference type="Gene3D" id="2.10.90.10">
    <property type="entry name" value="Cystine-knot cytokines"/>
    <property type="match status" value="1"/>
</dbReference>
<comment type="caution">
    <text evidence="6">The sequence shown here is derived from an EMBL/GenBank/DDBJ whole genome shotgun (WGS) entry which is preliminary data.</text>
</comment>
<dbReference type="FunFam" id="2.10.90.10:FF:000056">
    <property type="entry name" value="Protein spaetzle"/>
    <property type="match status" value="1"/>
</dbReference>
<dbReference type="Proteomes" id="UP001432146">
    <property type="component" value="Unassembled WGS sequence"/>
</dbReference>
<dbReference type="InterPro" id="IPR029034">
    <property type="entry name" value="Cystine-knot_cytokine"/>
</dbReference>
<keyword evidence="2" id="KW-1015">Disulfide bond</keyword>
<keyword evidence="1 4" id="KW-0732">Signal</keyword>
<gene>
    <name evidence="6" type="ORF">QLX08_003944</name>
</gene>
<evidence type="ECO:0000259" key="5">
    <source>
        <dbReference type="Pfam" id="PF16077"/>
    </source>
</evidence>
<evidence type="ECO:0000256" key="1">
    <source>
        <dbReference type="ARBA" id="ARBA00022729"/>
    </source>
</evidence>
<dbReference type="InterPro" id="IPR032104">
    <property type="entry name" value="Spaetzle"/>
</dbReference>
<keyword evidence="7" id="KW-1185">Reference proteome</keyword>
<dbReference type="InterPro" id="IPR052444">
    <property type="entry name" value="Spz/Toll_ligand-like"/>
</dbReference>
<protein>
    <recommendedName>
        <fullName evidence="5">Spaetzle domain-containing protein</fullName>
    </recommendedName>
</protein>
<evidence type="ECO:0000256" key="2">
    <source>
        <dbReference type="ARBA" id="ARBA00023157"/>
    </source>
</evidence>
<feature type="chain" id="PRO_5043452354" description="Spaetzle domain-containing protein" evidence="4">
    <location>
        <begin position="26"/>
        <end position="258"/>
    </location>
</feature>
<dbReference type="GO" id="GO:0021556">
    <property type="term" value="P:central nervous system formation"/>
    <property type="evidence" value="ECO:0007669"/>
    <property type="project" value="TreeGrafter"/>
</dbReference>
<dbReference type="PANTHER" id="PTHR23199:SF12">
    <property type="entry name" value="NEUROTROPHIN 1-RELATED"/>
    <property type="match status" value="1"/>
</dbReference>